<proteinExistence type="predicted"/>
<organism evidence="1 2">
    <name type="scientific">Serinibacter arcticus</name>
    <dbReference type="NCBI Taxonomy" id="1655435"/>
    <lineage>
        <taxon>Bacteria</taxon>
        <taxon>Bacillati</taxon>
        <taxon>Actinomycetota</taxon>
        <taxon>Actinomycetes</taxon>
        <taxon>Micrococcales</taxon>
        <taxon>Beutenbergiaceae</taxon>
        <taxon>Serinibacter</taxon>
    </lineage>
</organism>
<dbReference type="Pfam" id="PF13238">
    <property type="entry name" value="AAA_18"/>
    <property type="match status" value="1"/>
</dbReference>
<sequence length="169" mass="18479">MGLRNVLVEGVSGTGKTAVCHELRRRGHHAINGDRELAYQGDPETGEARDDVTGLAVHDHHLWRADEVRAMALDHSHPVTFFCGGSRNVAAFADVFDAIVVLTVDAATLARRLDERPADEWGGHGRTRERELIERLHRTQEDVPATGVRIDAGAPLAVVVDEILRVTLG</sequence>
<dbReference type="AlphaFoldDB" id="A0A2U1ZWX8"/>
<gene>
    <name evidence="1" type="ORF">C8046_13275</name>
</gene>
<name>A0A2U1ZWX8_9MICO</name>
<dbReference type="GO" id="GO:0016301">
    <property type="term" value="F:kinase activity"/>
    <property type="evidence" value="ECO:0007669"/>
    <property type="project" value="UniProtKB-KW"/>
</dbReference>
<accession>A0A2U1ZWX8</accession>
<dbReference type="EMBL" id="PYHR01000002">
    <property type="protein sequence ID" value="PWD51481.1"/>
    <property type="molecule type" value="Genomic_DNA"/>
</dbReference>
<dbReference type="InterPro" id="IPR027417">
    <property type="entry name" value="P-loop_NTPase"/>
</dbReference>
<evidence type="ECO:0000313" key="2">
    <source>
        <dbReference type="Proteomes" id="UP000245166"/>
    </source>
</evidence>
<keyword evidence="1" id="KW-0808">Transferase</keyword>
<protein>
    <submittedName>
        <fullName evidence="1">Nucleoside kinase</fullName>
    </submittedName>
</protein>
<dbReference type="SUPFAM" id="SSF52540">
    <property type="entry name" value="P-loop containing nucleoside triphosphate hydrolases"/>
    <property type="match status" value="1"/>
</dbReference>
<reference evidence="1 2" key="1">
    <citation type="submission" date="2018-03" db="EMBL/GenBank/DDBJ databases">
        <title>Genome assembly of novel Miniimonas species PCH200.</title>
        <authorList>
            <person name="Thakur V."/>
            <person name="Kumar V."/>
            <person name="Singh D."/>
        </authorList>
    </citation>
    <scope>NUCLEOTIDE SEQUENCE [LARGE SCALE GENOMIC DNA]</scope>
    <source>
        <strain evidence="1 2">PCH200</strain>
    </source>
</reference>
<comment type="caution">
    <text evidence="1">The sequence shown here is derived from an EMBL/GenBank/DDBJ whole genome shotgun (WGS) entry which is preliminary data.</text>
</comment>
<keyword evidence="2" id="KW-1185">Reference proteome</keyword>
<dbReference type="RefSeq" id="WP_109229862.1">
    <property type="nucleotide sequence ID" value="NZ_PYHR01000002.1"/>
</dbReference>
<keyword evidence="1" id="KW-0418">Kinase</keyword>
<dbReference type="Proteomes" id="UP000245166">
    <property type="component" value="Unassembled WGS sequence"/>
</dbReference>
<dbReference type="Gene3D" id="3.40.50.300">
    <property type="entry name" value="P-loop containing nucleotide triphosphate hydrolases"/>
    <property type="match status" value="1"/>
</dbReference>
<evidence type="ECO:0000313" key="1">
    <source>
        <dbReference type="EMBL" id="PWD51481.1"/>
    </source>
</evidence>
<dbReference type="OrthoDB" id="5019413at2"/>